<keyword evidence="4" id="KW-0732">Signal</keyword>
<sequence>MTEAGFLLREDCDRFALLSLKDVQHIVDGTEAYEDGSFELEGENRDATTAFEPLIVVYHQCGQLKRKNSTYRRFAIKVPTVYINSNETFDIGRINLDLFYPGQKDGIKFERFTKPLKVSGELFCNDQPEVARIIRMFSSLKQDSESFIAEEILDGDLFHIDSGRARLDEPILQINHQCDMSYSEITKGLYRQFVTRIPFFYYNAGRVGLREYNVGKLSLHLIYPGEVTRRLSDH</sequence>
<dbReference type="PANTHER" id="PTHR21700:SF48">
    <property type="entry name" value="TRANSTHYRETIN-LIKE FAMILY PROTEIN"/>
    <property type="match status" value="1"/>
</dbReference>
<comment type="similarity">
    <text evidence="2">Belongs to the nematode transthyretin-like family.</text>
</comment>
<dbReference type="Pfam" id="PF01060">
    <property type="entry name" value="TTR-52"/>
    <property type="match status" value="1"/>
</dbReference>
<evidence type="ECO:0000256" key="4">
    <source>
        <dbReference type="ARBA" id="ARBA00022729"/>
    </source>
</evidence>
<keyword evidence="5" id="KW-1185">Reference proteome</keyword>
<evidence type="ECO:0000313" key="6">
    <source>
        <dbReference type="WBParaSite" id="PgB14X_g019_t01"/>
    </source>
</evidence>
<dbReference type="WBParaSite" id="PgB14X_g019_t01">
    <property type="protein sequence ID" value="PgB14X_g019_t01"/>
    <property type="gene ID" value="PgB14X_g019"/>
</dbReference>
<dbReference type="Proteomes" id="UP000887569">
    <property type="component" value="Unplaced"/>
</dbReference>
<dbReference type="GO" id="GO:0009986">
    <property type="term" value="C:cell surface"/>
    <property type="evidence" value="ECO:0007669"/>
    <property type="project" value="InterPro"/>
</dbReference>
<keyword evidence="3" id="KW-0964">Secreted</keyword>
<dbReference type="GO" id="GO:0005576">
    <property type="term" value="C:extracellular region"/>
    <property type="evidence" value="ECO:0007669"/>
    <property type="project" value="UniProtKB-SubCell"/>
</dbReference>
<dbReference type="PANTHER" id="PTHR21700">
    <property type="entry name" value="TRANSTHYRETIN-LIKE FAMILY PROTEIN-RELATED"/>
    <property type="match status" value="1"/>
</dbReference>
<comment type="subcellular location">
    <subcellularLocation>
        <location evidence="1">Secreted</location>
    </subcellularLocation>
</comment>
<evidence type="ECO:0000313" key="5">
    <source>
        <dbReference type="Proteomes" id="UP000887569"/>
    </source>
</evidence>
<evidence type="ECO:0000256" key="1">
    <source>
        <dbReference type="ARBA" id="ARBA00004613"/>
    </source>
</evidence>
<name>A0A914ZQI2_PARUN</name>
<dbReference type="InterPro" id="IPR038479">
    <property type="entry name" value="Transthyretin-like_sf"/>
</dbReference>
<protein>
    <submittedName>
        <fullName evidence="6">Uncharacterized protein</fullName>
    </submittedName>
</protein>
<organism evidence="5 6">
    <name type="scientific">Parascaris univalens</name>
    <name type="common">Nematode worm</name>
    <dbReference type="NCBI Taxonomy" id="6257"/>
    <lineage>
        <taxon>Eukaryota</taxon>
        <taxon>Metazoa</taxon>
        <taxon>Ecdysozoa</taxon>
        <taxon>Nematoda</taxon>
        <taxon>Chromadorea</taxon>
        <taxon>Rhabditida</taxon>
        <taxon>Spirurina</taxon>
        <taxon>Ascaridomorpha</taxon>
        <taxon>Ascaridoidea</taxon>
        <taxon>Ascarididae</taxon>
        <taxon>Parascaris</taxon>
    </lineage>
</organism>
<reference evidence="6" key="1">
    <citation type="submission" date="2022-11" db="UniProtKB">
        <authorList>
            <consortium name="WormBaseParasite"/>
        </authorList>
    </citation>
    <scope>IDENTIFICATION</scope>
</reference>
<evidence type="ECO:0000256" key="3">
    <source>
        <dbReference type="ARBA" id="ARBA00022525"/>
    </source>
</evidence>
<evidence type="ECO:0000256" key="2">
    <source>
        <dbReference type="ARBA" id="ARBA00010112"/>
    </source>
</evidence>
<dbReference type="InterPro" id="IPR001534">
    <property type="entry name" value="Transthyretin-like"/>
</dbReference>
<accession>A0A914ZQI2</accession>
<dbReference type="AlphaFoldDB" id="A0A914ZQI2"/>
<dbReference type="Gene3D" id="2.60.40.3330">
    <property type="match status" value="1"/>
</dbReference>
<proteinExistence type="inferred from homology"/>